<comment type="caution">
    <text evidence="2">The sequence shown here is derived from an EMBL/GenBank/DDBJ whole genome shotgun (WGS) entry which is preliminary data.</text>
</comment>
<evidence type="ECO:0000313" key="3">
    <source>
        <dbReference type="Proteomes" id="UP001303160"/>
    </source>
</evidence>
<accession>A0AAN6XHR9</accession>
<feature type="region of interest" description="Disordered" evidence="1">
    <location>
        <begin position="306"/>
        <end position="343"/>
    </location>
</feature>
<gene>
    <name evidence="2" type="ORF">QBC40DRAFT_256550</name>
</gene>
<feature type="compositionally biased region" description="Polar residues" evidence="1">
    <location>
        <begin position="315"/>
        <end position="329"/>
    </location>
</feature>
<name>A0AAN6XHR9_9PEZI</name>
<evidence type="ECO:0000256" key="1">
    <source>
        <dbReference type="SAM" id="MobiDB-lite"/>
    </source>
</evidence>
<protein>
    <submittedName>
        <fullName evidence="2">Uncharacterized protein</fullName>
    </submittedName>
</protein>
<proteinExistence type="predicted"/>
<organism evidence="2 3">
    <name type="scientific">Triangularia verruculosa</name>
    <dbReference type="NCBI Taxonomy" id="2587418"/>
    <lineage>
        <taxon>Eukaryota</taxon>
        <taxon>Fungi</taxon>
        <taxon>Dikarya</taxon>
        <taxon>Ascomycota</taxon>
        <taxon>Pezizomycotina</taxon>
        <taxon>Sordariomycetes</taxon>
        <taxon>Sordariomycetidae</taxon>
        <taxon>Sordariales</taxon>
        <taxon>Podosporaceae</taxon>
        <taxon>Triangularia</taxon>
    </lineage>
</organism>
<evidence type="ECO:0000313" key="2">
    <source>
        <dbReference type="EMBL" id="KAK4198012.1"/>
    </source>
</evidence>
<dbReference type="AlphaFoldDB" id="A0AAN6XHR9"/>
<dbReference type="EMBL" id="MU863953">
    <property type="protein sequence ID" value="KAK4198012.1"/>
    <property type="molecule type" value="Genomic_DNA"/>
</dbReference>
<reference evidence="2" key="2">
    <citation type="submission" date="2023-05" db="EMBL/GenBank/DDBJ databases">
        <authorList>
            <consortium name="Lawrence Berkeley National Laboratory"/>
            <person name="Steindorff A."/>
            <person name="Hensen N."/>
            <person name="Bonometti L."/>
            <person name="Westerberg I."/>
            <person name="Brannstrom I.O."/>
            <person name="Guillou S."/>
            <person name="Cros-Aarteil S."/>
            <person name="Calhoun S."/>
            <person name="Haridas S."/>
            <person name="Kuo A."/>
            <person name="Mondo S."/>
            <person name="Pangilinan J."/>
            <person name="Riley R."/>
            <person name="Labutti K."/>
            <person name="Andreopoulos B."/>
            <person name="Lipzen A."/>
            <person name="Chen C."/>
            <person name="Yanf M."/>
            <person name="Daum C."/>
            <person name="Ng V."/>
            <person name="Clum A."/>
            <person name="Ohm R."/>
            <person name="Martin F."/>
            <person name="Silar P."/>
            <person name="Natvig D."/>
            <person name="Lalanne C."/>
            <person name="Gautier V."/>
            <person name="Ament-Velasquez S.L."/>
            <person name="Kruys A."/>
            <person name="Hutchinson M.I."/>
            <person name="Powell A.J."/>
            <person name="Barry K."/>
            <person name="Miller A.N."/>
            <person name="Grigoriev I.V."/>
            <person name="Debuchy R."/>
            <person name="Gladieux P."/>
            <person name="Thoren M.H."/>
            <person name="Johannesson H."/>
        </authorList>
    </citation>
    <scope>NUCLEOTIDE SEQUENCE</scope>
    <source>
        <strain evidence="2">CBS 315.58</strain>
    </source>
</reference>
<dbReference type="Proteomes" id="UP001303160">
    <property type="component" value="Unassembled WGS sequence"/>
</dbReference>
<sequence length="343" mass="37472">MNKDRDCGTCIFRDTSVLRKHLLSVHIQPWFCVTCKAVFNDQDKRDDHVRLRSCQENDLPDPPGLTTEQQTLLRQRGAAAVCHGTVSPEARRWFWFWETCFPGVRRPDGPYRHGPDAVVRFDKARQSFSLQDLLRQSVVRALAATADPQRIGDMILDDLRELLRRREEMPSLVLPPSPPPDNVAQQSLAILNDSSNPLTQPVDLQFQPWASSVGQNDNAGFYNEPPANYASSVGFNNNAGFYNEATVHYTGSAGFNDNVVYHNGAPADYTGSAGLDDNVVCHNGAPADYTGSVDLDGNAACHKGPPADYGEAASGDSQMANEDGGSNSFAPPGSDMPFDGSPM</sequence>
<keyword evidence="3" id="KW-1185">Reference proteome</keyword>
<reference evidence="2" key="1">
    <citation type="journal article" date="2023" name="Mol. Phylogenet. Evol.">
        <title>Genome-scale phylogeny and comparative genomics of the fungal order Sordariales.</title>
        <authorList>
            <person name="Hensen N."/>
            <person name="Bonometti L."/>
            <person name="Westerberg I."/>
            <person name="Brannstrom I.O."/>
            <person name="Guillou S."/>
            <person name="Cros-Aarteil S."/>
            <person name="Calhoun S."/>
            <person name="Haridas S."/>
            <person name="Kuo A."/>
            <person name="Mondo S."/>
            <person name="Pangilinan J."/>
            <person name="Riley R."/>
            <person name="LaButti K."/>
            <person name="Andreopoulos B."/>
            <person name="Lipzen A."/>
            <person name="Chen C."/>
            <person name="Yan M."/>
            <person name="Daum C."/>
            <person name="Ng V."/>
            <person name="Clum A."/>
            <person name="Steindorff A."/>
            <person name="Ohm R.A."/>
            <person name="Martin F."/>
            <person name="Silar P."/>
            <person name="Natvig D.O."/>
            <person name="Lalanne C."/>
            <person name="Gautier V."/>
            <person name="Ament-Velasquez S.L."/>
            <person name="Kruys A."/>
            <person name="Hutchinson M.I."/>
            <person name="Powell A.J."/>
            <person name="Barry K."/>
            <person name="Miller A.N."/>
            <person name="Grigoriev I.V."/>
            <person name="Debuchy R."/>
            <person name="Gladieux P."/>
            <person name="Hiltunen Thoren M."/>
            <person name="Johannesson H."/>
        </authorList>
    </citation>
    <scope>NUCLEOTIDE SEQUENCE</scope>
    <source>
        <strain evidence="2">CBS 315.58</strain>
    </source>
</reference>